<name>A0A4S9C577_AURPU</name>
<dbReference type="EMBL" id="QZAS01000045">
    <property type="protein sequence ID" value="THX01736.1"/>
    <property type="molecule type" value="Genomic_DNA"/>
</dbReference>
<accession>A0A4S9C577</accession>
<evidence type="ECO:0000313" key="2">
    <source>
        <dbReference type="EMBL" id="THX01736.1"/>
    </source>
</evidence>
<evidence type="ECO:0000259" key="1">
    <source>
        <dbReference type="PROSITE" id="PS50097"/>
    </source>
</evidence>
<dbReference type="AlphaFoldDB" id="A0A4S9C577"/>
<comment type="caution">
    <text evidence="2">The sequence shown here is derived from an EMBL/GenBank/DDBJ whole genome shotgun (WGS) entry which is preliminary data.</text>
</comment>
<organism evidence="2">
    <name type="scientific">Aureobasidium pullulans</name>
    <name type="common">Black yeast</name>
    <name type="synonym">Pullularia pullulans</name>
    <dbReference type="NCBI Taxonomy" id="5580"/>
    <lineage>
        <taxon>Eukaryota</taxon>
        <taxon>Fungi</taxon>
        <taxon>Dikarya</taxon>
        <taxon>Ascomycota</taxon>
        <taxon>Pezizomycotina</taxon>
        <taxon>Dothideomycetes</taxon>
        <taxon>Dothideomycetidae</taxon>
        <taxon>Dothideales</taxon>
        <taxon>Saccotheciaceae</taxon>
        <taxon>Aureobasidium</taxon>
    </lineage>
</organism>
<dbReference type="Gene3D" id="3.30.710.10">
    <property type="entry name" value="Potassium Channel Kv1.1, Chain A"/>
    <property type="match status" value="1"/>
</dbReference>
<gene>
    <name evidence="2" type="ORF">D6D13_08753</name>
</gene>
<feature type="domain" description="BTB" evidence="1">
    <location>
        <begin position="67"/>
        <end position="136"/>
    </location>
</feature>
<dbReference type="CDD" id="cd18186">
    <property type="entry name" value="BTB_POZ_ZBTB_KLHL-like"/>
    <property type="match status" value="1"/>
</dbReference>
<proteinExistence type="predicted"/>
<reference evidence="2" key="1">
    <citation type="submission" date="2018-10" db="EMBL/GenBank/DDBJ databases">
        <title>Fifty Aureobasidium pullulans genomes reveal a recombining polyextremotolerant generalist.</title>
        <authorList>
            <person name="Gostincar C."/>
            <person name="Turk M."/>
            <person name="Zajc J."/>
            <person name="Gunde-Cimerman N."/>
        </authorList>
    </citation>
    <scope>NUCLEOTIDE SEQUENCE [LARGE SCALE GENOMIC DNA]</scope>
    <source>
        <strain evidence="2">EXF-10085</strain>
    </source>
</reference>
<dbReference type="SMART" id="SM00225">
    <property type="entry name" value="BTB"/>
    <property type="match status" value="1"/>
</dbReference>
<dbReference type="Pfam" id="PF00651">
    <property type="entry name" value="BTB"/>
    <property type="match status" value="1"/>
</dbReference>
<sequence length="264" mass="30311">MFFLNQQHSNIINDFYLKQNTVYHVFYSWSIYFFTYEQRQSQPQQVLTHTLEGRFCSIQKTNSCFGSIVTVEVGPEQRSFAIHKDLLCFYSDYFRAAFNGSFKEAAEGKISLPDCDDKIFYIFNGFLYTRELCSEAGKTGLELSSTTLSELWVFGDVHLVPALQNLAIDCLIGRIQTLGSLLNTKIPYIYRRTVAGSPLRRMAVDWEVCSPSVTEDNLSCWPRIGLIELAIALSSKQAEHRSFRNLLQSRGKCYYHVHSEGEHC</sequence>
<dbReference type="InterPro" id="IPR000210">
    <property type="entry name" value="BTB/POZ_dom"/>
</dbReference>
<dbReference type="PANTHER" id="PTHR47843:SF2">
    <property type="entry name" value="BTB DOMAIN-CONTAINING PROTEIN"/>
    <property type="match status" value="1"/>
</dbReference>
<dbReference type="PANTHER" id="PTHR47843">
    <property type="entry name" value="BTB DOMAIN-CONTAINING PROTEIN-RELATED"/>
    <property type="match status" value="1"/>
</dbReference>
<dbReference type="PROSITE" id="PS50097">
    <property type="entry name" value="BTB"/>
    <property type="match status" value="1"/>
</dbReference>
<protein>
    <recommendedName>
        <fullName evidence="1">BTB domain-containing protein</fullName>
    </recommendedName>
</protein>
<dbReference type="SUPFAM" id="SSF54695">
    <property type="entry name" value="POZ domain"/>
    <property type="match status" value="1"/>
</dbReference>
<dbReference type="InterPro" id="IPR011333">
    <property type="entry name" value="SKP1/BTB/POZ_sf"/>
</dbReference>